<reference evidence="2 3" key="1">
    <citation type="submission" date="2016-06" db="EMBL/GenBank/DDBJ databases">
        <authorList>
            <person name="Kjaerup R.B."/>
            <person name="Dalgaard T.S."/>
            <person name="Juul-Madsen H.R."/>
        </authorList>
    </citation>
    <scope>NUCLEOTIDE SEQUENCE [LARGE SCALE GENOMIC DNA]</scope>
    <source>
        <strain evidence="2">3</strain>
    </source>
</reference>
<dbReference type="Gene3D" id="2.60.40.10">
    <property type="entry name" value="Immunoglobulins"/>
    <property type="match status" value="1"/>
</dbReference>
<sequence length="214" mass="22743">MTSRSPRAWSLAQVATGLASVGSALPALAAQPCLNPTIVSPAPQSTKSSLRPTISWRPVAAASSYRIRLVSREPEGRTFATIDTMVKETHFVAPQALSDGFALVEVSVTSQCPTADPSLPAPGSEHRFLIDSRSACPVNGLSVDTSERRIHWQATTGADGYEVFGYEATDGRLLFKLETREPAAVPPSPTANSVILAVRAHCGDMFGQIGYAVY</sequence>
<accession>A0A1A8XKF8</accession>
<proteinExistence type="predicted"/>
<dbReference type="STRING" id="1860102.ACCAA_260043"/>
<dbReference type="InterPro" id="IPR013783">
    <property type="entry name" value="Ig-like_fold"/>
</dbReference>
<dbReference type="AlphaFoldDB" id="A0A1A8XKF8"/>
<protein>
    <submittedName>
        <fullName evidence="2">Uncharacterized protein</fullName>
    </submittedName>
</protein>
<name>A0A1A8XKF8_9PROT</name>
<feature type="signal peptide" evidence="1">
    <location>
        <begin position="1"/>
        <end position="29"/>
    </location>
</feature>
<dbReference type="RefSeq" id="WP_186406706.1">
    <property type="nucleotide sequence ID" value="NZ_FLQX01000101.1"/>
</dbReference>
<organism evidence="2 3">
    <name type="scientific">Candidatus Accumulibacter aalborgensis</name>
    <dbReference type="NCBI Taxonomy" id="1860102"/>
    <lineage>
        <taxon>Bacteria</taxon>
        <taxon>Pseudomonadati</taxon>
        <taxon>Pseudomonadota</taxon>
        <taxon>Betaproteobacteria</taxon>
        <taxon>Candidatus Accumulibacter</taxon>
    </lineage>
</organism>
<dbReference type="Proteomes" id="UP000199169">
    <property type="component" value="Unassembled WGS sequence"/>
</dbReference>
<gene>
    <name evidence="2" type="ORF">ACCAA_260043</name>
</gene>
<evidence type="ECO:0000313" key="2">
    <source>
        <dbReference type="EMBL" id="SBT05669.1"/>
    </source>
</evidence>
<evidence type="ECO:0000256" key="1">
    <source>
        <dbReference type="SAM" id="SignalP"/>
    </source>
</evidence>
<dbReference type="EMBL" id="FLQX01000101">
    <property type="protein sequence ID" value="SBT05669.1"/>
    <property type="molecule type" value="Genomic_DNA"/>
</dbReference>
<evidence type="ECO:0000313" key="3">
    <source>
        <dbReference type="Proteomes" id="UP000199169"/>
    </source>
</evidence>
<keyword evidence="1" id="KW-0732">Signal</keyword>
<keyword evidence="3" id="KW-1185">Reference proteome</keyword>
<feature type="chain" id="PRO_5008381507" evidence="1">
    <location>
        <begin position="30"/>
        <end position="214"/>
    </location>
</feature>